<feature type="domain" description="KilA-N DNA-binding" evidence="1">
    <location>
        <begin position="19"/>
        <end position="86"/>
    </location>
</feature>
<dbReference type="OrthoDB" id="9816206at2"/>
<proteinExistence type="predicted"/>
<sequence length="92" mass="10600">MTKSASVNNASVIPNEVFSKIYLIREQKMMLNSDLAALYGVPTFRLNEQVKRNRNRSPEDIMFQLTDEEWQSLTSQIAVSKKGRGRTCKNIY</sequence>
<organism evidence="2 3">
    <name type="scientific">Olivibacter domesticus</name>
    <name type="common">Pseudosphingobacterium domesticum</name>
    <dbReference type="NCBI Taxonomy" id="407022"/>
    <lineage>
        <taxon>Bacteria</taxon>
        <taxon>Pseudomonadati</taxon>
        <taxon>Bacteroidota</taxon>
        <taxon>Sphingobacteriia</taxon>
        <taxon>Sphingobacteriales</taxon>
        <taxon>Sphingobacteriaceae</taxon>
        <taxon>Olivibacter</taxon>
    </lineage>
</organism>
<evidence type="ECO:0000313" key="2">
    <source>
        <dbReference type="EMBL" id="SEK80615.1"/>
    </source>
</evidence>
<dbReference type="STRING" id="407022.SAMN05661044_01196"/>
<gene>
    <name evidence="2" type="ORF">SAMN05661044_01196</name>
</gene>
<dbReference type="Pfam" id="PF10543">
    <property type="entry name" value="ORF6N"/>
    <property type="match status" value="1"/>
</dbReference>
<reference evidence="3" key="1">
    <citation type="submission" date="2016-10" db="EMBL/GenBank/DDBJ databases">
        <authorList>
            <person name="Varghese N."/>
            <person name="Submissions S."/>
        </authorList>
    </citation>
    <scope>NUCLEOTIDE SEQUENCE [LARGE SCALE GENOMIC DNA]</scope>
    <source>
        <strain evidence="3">DSM 18733</strain>
    </source>
</reference>
<dbReference type="EMBL" id="FOAF01000001">
    <property type="protein sequence ID" value="SEK80615.1"/>
    <property type="molecule type" value="Genomic_DNA"/>
</dbReference>
<dbReference type="InterPro" id="IPR018873">
    <property type="entry name" value="KilA-N_DNA-bd_domain"/>
</dbReference>
<dbReference type="Proteomes" id="UP000199421">
    <property type="component" value="Unassembled WGS sequence"/>
</dbReference>
<keyword evidence="3" id="KW-1185">Reference proteome</keyword>
<evidence type="ECO:0000259" key="1">
    <source>
        <dbReference type="Pfam" id="PF10543"/>
    </source>
</evidence>
<dbReference type="AlphaFoldDB" id="A0A1H7K3Z8"/>
<protein>
    <submittedName>
        <fullName evidence="2">ORF6N domain-containing protein</fullName>
    </submittedName>
</protein>
<accession>A0A1H7K3Z8</accession>
<evidence type="ECO:0000313" key="3">
    <source>
        <dbReference type="Proteomes" id="UP000199421"/>
    </source>
</evidence>
<name>A0A1H7K3Z8_OLID1</name>
<dbReference type="RefSeq" id="WP_093320092.1">
    <property type="nucleotide sequence ID" value="NZ_FOAF01000001.1"/>
</dbReference>